<feature type="domain" description="Fluoroacetyl-CoA-specific thioesterase-like" evidence="1">
    <location>
        <begin position="17"/>
        <end position="119"/>
    </location>
</feature>
<gene>
    <name evidence="2" type="ORF">SDC9_138234</name>
</gene>
<dbReference type="PIRSF" id="PIRSF014972">
    <property type="entry name" value="FlK"/>
    <property type="match status" value="1"/>
</dbReference>
<reference evidence="2" key="1">
    <citation type="submission" date="2019-08" db="EMBL/GenBank/DDBJ databases">
        <authorList>
            <person name="Kucharzyk K."/>
            <person name="Murdoch R.W."/>
            <person name="Higgins S."/>
            <person name="Loffler F."/>
        </authorList>
    </citation>
    <scope>NUCLEOTIDE SEQUENCE</scope>
</reference>
<comment type="caution">
    <text evidence="2">The sequence shown here is derived from an EMBL/GenBank/DDBJ whole genome shotgun (WGS) entry which is preliminary data.</text>
</comment>
<dbReference type="Gene3D" id="3.10.129.10">
    <property type="entry name" value="Hotdog Thioesterase"/>
    <property type="match status" value="1"/>
</dbReference>
<dbReference type="InterPro" id="IPR054485">
    <property type="entry name" value="FlK-like_dom"/>
</dbReference>
<accession>A0A645DPQ9</accession>
<dbReference type="InterPro" id="IPR029069">
    <property type="entry name" value="HotDog_dom_sf"/>
</dbReference>
<dbReference type="SUPFAM" id="SSF54637">
    <property type="entry name" value="Thioesterase/thiol ester dehydrase-isomerase"/>
    <property type="match status" value="1"/>
</dbReference>
<dbReference type="AlphaFoldDB" id="A0A645DPQ9"/>
<dbReference type="Pfam" id="PF22636">
    <property type="entry name" value="FlK"/>
    <property type="match status" value="1"/>
</dbReference>
<name>A0A645DPQ9_9ZZZZ</name>
<dbReference type="PANTHER" id="PTHR36934">
    <property type="entry name" value="BLR0278 PROTEIN"/>
    <property type="match status" value="1"/>
</dbReference>
<evidence type="ECO:0000259" key="1">
    <source>
        <dbReference type="Pfam" id="PF22636"/>
    </source>
</evidence>
<proteinExistence type="predicted"/>
<evidence type="ECO:0000313" key="2">
    <source>
        <dbReference type="EMBL" id="MPM91108.1"/>
    </source>
</evidence>
<protein>
    <recommendedName>
        <fullName evidence="1">Fluoroacetyl-CoA-specific thioesterase-like domain-containing protein</fullName>
    </recommendedName>
</protein>
<dbReference type="EMBL" id="VSSQ01038223">
    <property type="protein sequence ID" value="MPM91108.1"/>
    <property type="molecule type" value="Genomic_DNA"/>
</dbReference>
<dbReference type="InterPro" id="IPR025540">
    <property type="entry name" value="FlK"/>
</dbReference>
<dbReference type="PANTHER" id="PTHR36934:SF1">
    <property type="entry name" value="THIOESTERASE DOMAIN-CONTAINING PROTEIN"/>
    <property type="match status" value="1"/>
</dbReference>
<sequence>MGNKLREGISAVIEKVVSESETASRYGATDIDVYATPAMIALMENTAKIAVDLHLSYGDTTVGTEAYIKHLKATPIGSKVRCEAVVDNVQGKKISFSVKVWDEKGLIGEGTHIRYIVNIEKFMSKL</sequence>
<organism evidence="2">
    <name type="scientific">bioreactor metagenome</name>
    <dbReference type="NCBI Taxonomy" id="1076179"/>
    <lineage>
        <taxon>unclassified sequences</taxon>
        <taxon>metagenomes</taxon>
        <taxon>ecological metagenomes</taxon>
    </lineage>
</organism>